<feature type="region of interest" description="Disordered" evidence="1">
    <location>
        <begin position="679"/>
        <end position="715"/>
    </location>
</feature>
<feature type="compositionally biased region" description="Low complexity" evidence="1">
    <location>
        <begin position="106"/>
        <end position="130"/>
    </location>
</feature>
<dbReference type="Pfam" id="PF19171">
    <property type="entry name" value="DUF5853"/>
    <property type="match status" value="1"/>
</dbReference>
<dbReference type="KEGG" id="vg:40525526"/>
<protein>
    <recommendedName>
        <fullName evidence="2">DUF5853 domain-containing protein</fullName>
    </recommendedName>
</protein>
<feature type="region of interest" description="Disordered" evidence="1">
    <location>
        <begin position="885"/>
        <end position="922"/>
    </location>
</feature>
<feature type="compositionally biased region" description="Polar residues" evidence="1">
    <location>
        <begin position="420"/>
        <end position="440"/>
    </location>
</feature>
<proteinExistence type="predicted"/>
<feature type="region of interest" description="Disordered" evidence="1">
    <location>
        <begin position="958"/>
        <end position="994"/>
    </location>
</feature>
<feature type="domain" description="DUF5853" evidence="2">
    <location>
        <begin position="193"/>
        <end position="297"/>
    </location>
</feature>
<accession>M1I347</accession>
<evidence type="ECO:0000259" key="2">
    <source>
        <dbReference type="Pfam" id="PF19171"/>
    </source>
</evidence>
<evidence type="ECO:0000313" key="3">
    <source>
        <dbReference type="EMBL" id="AGE58662.1"/>
    </source>
</evidence>
<evidence type="ECO:0000256" key="1">
    <source>
        <dbReference type="SAM" id="MobiDB-lite"/>
    </source>
</evidence>
<feature type="compositionally biased region" description="Low complexity" evidence="1">
    <location>
        <begin position="555"/>
        <end position="573"/>
    </location>
</feature>
<dbReference type="GeneID" id="40525526"/>
<reference evidence="3" key="1">
    <citation type="submission" date="2012-10" db="EMBL/GenBank/DDBJ databases">
        <title>Towards defining the chloroviruses: a genomic journey through a genus of large DNA viruses.</title>
        <authorList>
            <person name="Jeanniard A."/>
            <person name="Dunigan D.D."/>
            <person name="Gurnon J.R."/>
            <person name="Agarkova I."/>
            <person name="Kang M."/>
            <person name="Vitek J."/>
            <person name="Duncan G."/>
            <person name="McClung O.W."/>
            <person name="Larsen M."/>
            <person name="Claverie J.-M."/>
            <person name="Van Etten J.L."/>
            <person name="Blanc G."/>
        </authorList>
    </citation>
    <scope>NUCLEOTIDE SEQUENCE</scope>
</reference>
<feature type="region of interest" description="Disordered" evidence="1">
    <location>
        <begin position="106"/>
        <end position="148"/>
    </location>
</feature>
<sequence length="1291" mass="143711">MSSSPSPDVNRSNYKKLVNIRQEGSTAGGQQFVQVYIPDTRRKRSPEAEARALARAQIKEQYKAAALAEELKLTKKQRNKLVDNLAKVGKTPSIIVPSESSVVTATPITTNTPTTSVVSGTPKKSSTSGSARGGSYGPYSNPIGPLPNPDNMSGNVALFKNRPYNSKINYSNPIGPTLPGQKMSYDPSRNYSAPIGPLPRQNMSGSAGLFKNRPFDQQINYSAPIGPTLPGQKMSYDPSRNYSAPIGPLPRQNMSGSAGLFGQRPFDQQINYSQPIGPAQGPGLGMSFNRNRNYSAPIGPLPRQNMSGSAGLFGQRPFDQQINYSAPIGPVQGPGLGMSYDQNRNYPQPIGPLPRQNMSGSAGLFRNRPLNRKINYSQPIGPEPLSEDRPRNANFIPTASFLGQNTDESVGASPGRRTSEMVQNYSPSEEMASTPTTSSGGQRVWERVFNLKYKPGMNIIYVNKVYKQYRKKYSKDQKKLRILNKGLADAKTDPRLAIRGPLNLKPEQLLPGKTLAEVENLYKKKRTKAQAAGKTQFVEALDKAIALRRQQFGAKTPSTTKTPSPTKTSTPTSAEKNADMLLPGKTEDAVKRIYANRKTKALKKGNTSMAARLNRALPLRLKKIKTQSANVQKIPIERLIPGDTLQKVEEVYKQRRAAAQAKGRVALVQALDKAIIARRKQLGGSPGGSPGKSPSPSRSAIRTPTGKTPSPTDVERRAEQLLPGKTEQAVRKIHASRKAAAVKRKDMKLAAELDKLLPIRLRRIKTQGANVLKIPADKLIPGENLQQVEEVYKQRRAAAKAKGRDALIKALDKAIITRRKQLGGKSPSPSPSQRPAKGKKFSGLQSVPPEVLIPGKTLQQVEDEYKKRRGAAVAKKRSELVQRLNRNIVTRRKQLGGKSPSPSPSQRDVKGKKFSGLQSVPPEVLIPGKTLQQVEDEYKKRRGAAVAKKRTELVQRLNRNIVTRRKQLGGKSPSPSPSQRDVKGKKFSGLQSVPPEVLIPGKTLQQVEDEYKKRRAAAVAKKRSELVQRLNRNIVTRRKQLVDMQKKQQEETAKKSAEIQKKKQEEIKKKSAEIQKKKKDEEEKIQKEIRKTRQKLMKATTGIQKASANVQKFSREVEIASRRRDQSKVSKFTRAAERRRQNMQRAQSAREKFSSNLRQLENKLSKVKMTPVASPQGKILASAPPPIMRKVTSVSPQKMRKVASAPISKMIQTSKPIISSTKQRRRLEDSARKNDTMQKQIRQDEMKRAQKERARKERARKEQKMREETAKKQRMMRPVSSMKVRRMQRRR</sequence>
<feature type="compositionally biased region" description="Basic and acidic residues" evidence="1">
    <location>
        <begin position="1040"/>
        <end position="1086"/>
    </location>
</feature>
<dbReference type="EMBL" id="JX997183">
    <property type="protein sequence ID" value="AGE58662.1"/>
    <property type="molecule type" value="Genomic_DNA"/>
</dbReference>
<feature type="region of interest" description="Disordered" evidence="1">
    <location>
        <begin position="818"/>
        <end position="855"/>
    </location>
</feature>
<feature type="region of interest" description="Disordered" evidence="1">
    <location>
        <begin position="1038"/>
        <end position="1086"/>
    </location>
</feature>
<dbReference type="InterPro" id="IPR043879">
    <property type="entry name" value="DUF5853"/>
</dbReference>
<feature type="compositionally biased region" description="Basic and acidic residues" evidence="1">
    <location>
        <begin position="1226"/>
        <end position="1271"/>
    </location>
</feature>
<feature type="region of interest" description="Disordered" evidence="1">
    <location>
        <begin position="403"/>
        <end position="440"/>
    </location>
</feature>
<feature type="compositionally biased region" description="Basic and acidic residues" evidence="1">
    <location>
        <begin position="1119"/>
        <end position="1140"/>
    </location>
</feature>
<organism evidence="3">
    <name type="scientific">Paramecium bursaria Chlorella virus NYs1</name>
    <dbReference type="NCBI Taxonomy" id="83442"/>
    <lineage>
        <taxon>Viruses</taxon>
        <taxon>Varidnaviria</taxon>
        <taxon>Bamfordvirae</taxon>
        <taxon>Nucleocytoviricota</taxon>
        <taxon>Megaviricetes</taxon>
        <taxon>Algavirales</taxon>
        <taxon>Phycodnaviridae</taxon>
        <taxon>Chlorovirus</taxon>
        <taxon>Chlorovirus newyorkense</taxon>
    </lineage>
</organism>
<feature type="region of interest" description="Disordered" evidence="1">
    <location>
        <begin position="551"/>
        <end position="576"/>
    </location>
</feature>
<feature type="compositionally biased region" description="Polar residues" evidence="1">
    <location>
        <begin position="1210"/>
        <end position="1221"/>
    </location>
</feature>
<feature type="region of interest" description="Disordered" evidence="1">
    <location>
        <begin position="1191"/>
        <end position="1291"/>
    </location>
</feature>
<feature type="region of interest" description="Disordered" evidence="1">
    <location>
        <begin position="1119"/>
        <end position="1155"/>
    </location>
</feature>
<name>M1I347_9PHYC</name>
<dbReference type="RefSeq" id="YP_009665307.1">
    <property type="nucleotide sequence ID" value="NC_043235.1"/>
</dbReference>
<gene>
    <name evidence="3" type="primary">NYs-1_270R</name>
    <name evidence="3" type="ORF">PBCVNYs1_270R</name>
</gene>
<feature type="compositionally biased region" description="Polar residues" evidence="1">
    <location>
        <begin position="698"/>
        <end position="711"/>
    </location>
</feature>